<evidence type="ECO:0000313" key="3">
    <source>
        <dbReference type="Proteomes" id="UP000298663"/>
    </source>
</evidence>
<proteinExistence type="predicted"/>
<gene>
    <name evidence="2" type="ORF">L596_014142</name>
</gene>
<organism evidence="2 3">
    <name type="scientific">Steinernema carpocapsae</name>
    <name type="common">Entomopathogenic nematode</name>
    <dbReference type="NCBI Taxonomy" id="34508"/>
    <lineage>
        <taxon>Eukaryota</taxon>
        <taxon>Metazoa</taxon>
        <taxon>Ecdysozoa</taxon>
        <taxon>Nematoda</taxon>
        <taxon>Chromadorea</taxon>
        <taxon>Rhabditida</taxon>
        <taxon>Tylenchina</taxon>
        <taxon>Panagrolaimomorpha</taxon>
        <taxon>Strongyloidoidea</taxon>
        <taxon>Steinernematidae</taxon>
        <taxon>Steinernema</taxon>
    </lineage>
</organism>
<evidence type="ECO:0008006" key="4">
    <source>
        <dbReference type="Google" id="ProtNLM"/>
    </source>
</evidence>
<reference evidence="2 3" key="2">
    <citation type="journal article" date="2019" name="G3 (Bethesda)">
        <title>Hybrid Assembly of the Genome of the Entomopathogenic Nematode Steinernema carpocapsae Identifies the X-Chromosome.</title>
        <authorList>
            <person name="Serra L."/>
            <person name="Macchietto M."/>
            <person name="Macias-Munoz A."/>
            <person name="McGill C.J."/>
            <person name="Rodriguez I.M."/>
            <person name="Rodriguez B."/>
            <person name="Murad R."/>
            <person name="Mortazavi A."/>
        </authorList>
    </citation>
    <scope>NUCLEOTIDE SEQUENCE [LARGE SCALE GENOMIC DNA]</scope>
    <source>
        <strain evidence="2 3">ALL</strain>
    </source>
</reference>
<sequence length="270" mass="28980">MSTHGGDRGSGDAPASFRQLFEKITAPQINQDSFQKELADLKAINAAEDAFAAAPVEAAASQGTSEESAPMSMAEADRKREALAIGVLGEIRGGEHAHRLESVASDNDDGRRRSVVKTNDVLAVTRFTTSVPTSPSSIVIIACDAFMPVCMFSATDFSENPDGERLTFSVRFRETEMRDEFVSAFKAAAEQGSAPISSESLATGGIMSPSFGSRINPLCFQAFVGSFISRNRGFRSSRLCVHRDPAAAMWLLIVAPERIFSQLVCSLDSV</sequence>
<name>A0A4U5NBV5_STECR</name>
<comment type="caution">
    <text evidence="2">The sequence shown here is derived from an EMBL/GenBank/DDBJ whole genome shotgun (WGS) entry which is preliminary data.</text>
</comment>
<dbReference type="Proteomes" id="UP000298663">
    <property type="component" value="Unassembled WGS sequence"/>
</dbReference>
<dbReference type="EMBL" id="AZBU02000004">
    <property type="protein sequence ID" value="TKR80002.1"/>
    <property type="molecule type" value="Genomic_DNA"/>
</dbReference>
<evidence type="ECO:0000313" key="2">
    <source>
        <dbReference type="EMBL" id="TKR80002.1"/>
    </source>
</evidence>
<accession>A0A4U5NBV5</accession>
<dbReference type="AlphaFoldDB" id="A0A4U5NBV5"/>
<evidence type="ECO:0000256" key="1">
    <source>
        <dbReference type="SAM" id="MobiDB-lite"/>
    </source>
</evidence>
<reference evidence="2 3" key="1">
    <citation type="journal article" date="2015" name="Genome Biol.">
        <title>Comparative genomics of Steinernema reveals deeply conserved gene regulatory networks.</title>
        <authorList>
            <person name="Dillman A.R."/>
            <person name="Macchietto M."/>
            <person name="Porter C.F."/>
            <person name="Rogers A."/>
            <person name="Williams B."/>
            <person name="Antoshechkin I."/>
            <person name="Lee M.M."/>
            <person name="Goodwin Z."/>
            <person name="Lu X."/>
            <person name="Lewis E.E."/>
            <person name="Goodrich-Blair H."/>
            <person name="Stock S.P."/>
            <person name="Adams B.J."/>
            <person name="Sternberg P.W."/>
            <person name="Mortazavi A."/>
        </authorList>
    </citation>
    <scope>NUCLEOTIDE SEQUENCE [LARGE SCALE GENOMIC DNA]</scope>
    <source>
        <strain evidence="2 3">ALL</strain>
    </source>
</reference>
<protein>
    <recommendedName>
        <fullName evidence="4">RanBD1 domain-containing protein</fullName>
    </recommendedName>
</protein>
<feature type="region of interest" description="Disordered" evidence="1">
    <location>
        <begin position="57"/>
        <end position="76"/>
    </location>
</feature>
<keyword evidence="3" id="KW-1185">Reference proteome</keyword>